<evidence type="ECO:0000256" key="5">
    <source>
        <dbReference type="ARBA" id="ARBA00022695"/>
    </source>
</evidence>
<comment type="subunit">
    <text evidence="15">Monomer.</text>
</comment>
<dbReference type="GO" id="GO:0003887">
    <property type="term" value="F:DNA-directed DNA polymerase activity"/>
    <property type="evidence" value="ECO:0007669"/>
    <property type="project" value="UniProtKB-UniRule"/>
</dbReference>
<dbReference type="InterPro" id="IPR024728">
    <property type="entry name" value="PolY_HhH_motif"/>
</dbReference>
<dbReference type="GO" id="GO:0009432">
    <property type="term" value="P:SOS response"/>
    <property type="evidence" value="ECO:0007669"/>
    <property type="project" value="TreeGrafter"/>
</dbReference>
<dbReference type="Pfam" id="PF11798">
    <property type="entry name" value="IMS_HHH"/>
    <property type="match status" value="1"/>
</dbReference>
<dbReference type="GO" id="GO:0006281">
    <property type="term" value="P:DNA repair"/>
    <property type="evidence" value="ECO:0007669"/>
    <property type="project" value="UniProtKB-UniRule"/>
</dbReference>
<dbReference type="Proteomes" id="UP000198716">
    <property type="component" value="Unassembled WGS sequence"/>
</dbReference>
<comment type="function">
    <text evidence="13 15">Poorly processive, error-prone DNA polymerase involved in untargeted mutagenesis. Copies undamaged DNA at stalled replication forks, which arise in vivo from mismatched or misaligned primer ends. These misaligned primers can be extended by PolIV. Exhibits no 3'-5' exonuclease (proofreading) activity. May be involved in translesional synthesis, in conjunction with the beta clamp from PolIII.</text>
</comment>
<keyword evidence="11 15" id="KW-0238">DNA-binding</keyword>
<dbReference type="InterPro" id="IPR001126">
    <property type="entry name" value="UmuC"/>
</dbReference>
<keyword evidence="19" id="KW-1185">Reference proteome</keyword>
<feature type="binding site" evidence="15">
    <location>
        <position position="136"/>
    </location>
    <ligand>
        <name>Mg(2+)</name>
        <dbReference type="ChEBI" id="CHEBI:18420"/>
    </ligand>
</feature>
<proteinExistence type="inferred from homology"/>
<dbReference type="GO" id="GO:0006261">
    <property type="term" value="P:DNA-templated DNA replication"/>
    <property type="evidence" value="ECO:0007669"/>
    <property type="project" value="UniProtKB-UniRule"/>
</dbReference>
<evidence type="ECO:0000256" key="2">
    <source>
        <dbReference type="ARBA" id="ARBA00022457"/>
    </source>
</evidence>
<name>A0A1I1UI72_9ACTN</name>
<feature type="binding site" evidence="15">
    <location>
        <position position="42"/>
    </location>
    <ligand>
        <name>Mg(2+)</name>
        <dbReference type="ChEBI" id="CHEBI:18420"/>
    </ligand>
</feature>
<evidence type="ECO:0000313" key="18">
    <source>
        <dbReference type="EMBL" id="SFD70556.1"/>
    </source>
</evidence>
<keyword evidence="10 15" id="KW-0239">DNA-directed DNA polymerase</keyword>
<keyword evidence="9 15" id="KW-0460">Magnesium</keyword>
<feature type="active site" evidence="15">
    <location>
        <position position="137"/>
    </location>
</feature>
<evidence type="ECO:0000256" key="14">
    <source>
        <dbReference type="ARBA" id="ARBA00049244"/>
    </source>
</evidence>
<dbReference type="AlphaFoldDB" id="A0A1I1UI72"/>
<feature type="compositionally biased region" description="Pro residues" evidence="16">
    <location>
        <begin position="396"/>
        <end position="405"/>
    </location>
</feature>
<dbReference type="CDD" id="cd03586">
    <property type="entry name" value="PolY_Pol_IV_kappa"/>
    <property type="match status" value="1"/>
</dbReference>
<protein>
    <recommendedName>
        <fullName evidence="15">DNA polymerase IV</fullName>
        <shortName evidence="15">Pol IV</shortName>
        <ecNumber evidence="15">2.7.7.7</ecNumber>
    </recommendedName>
</protein>
<evidence type="ECO:0000256" key="3">
    <source>
        <dbReference type="ARBA" id="ARBA00022490"/>
    </source>
</evidence>
<dbReference type="SUPFAM" id="SSF56672">
    <property type="entry name" value="DNA/RNA polymerases"/>
    <property type="match status" value="1"/>
</dbReference>
<comment type="subcellular location">
    <subcellularLocation>
        <location evidence="15">Cytoplasm</location>
    </subcellularLocation>
</comment>
<evidence type="ECO:0000256" key="10">
    <source>
        <dbReference type="ARBA" id="ARBA00022932"/>
    </source>
</evidence>
<dbReference type="Pfam" id="PF00817">
    <property type="entry name" value="IMS"/>
    <property type="match status" value="1"/>
</dbReference>
<keyword evidence="12 15" id="KW-0234">DNA repair</keyword>
<evidence type="ECO:0000256" key="8">
    <source>
        <dbReference type="ARBA" id="ARBA00022763"/>
    </source>
</evidence>
<keyword evidence="8 15" id="KW-0227">DNA damage</keyword>
<evidence type="ECO:0000256" key="11">
    <source>
        <dbReference type="ARBA" id="ARBA00023125"/>
    </source>
</evidence>
<sequence length="480" mass="51648">MGAFRSDVRYAPVWVRHGRTGLVVVGGISFNDGMTRWVLHLDMDAFYASVEQLTRPTLRERAVLVGGTGPRGTVAGASYPARKYGARSAMPMSEARRRCRTAVVLPPRFRLYREVSERVFTIVRQLSERFEQVSIDEAFLEPIELTGSAPEVVAEFAEALRGRVATEVGVPASVGAGSGKQLAKIASGMAKPDGSMVVPPDEERELLAELPVRRLWGIGPIGESKLRRIGVQTIGELAALKLGDVTSLLGQAHGTELHELAHGIDERAVTERAEAKQVSAETTFDTDHTDPAVLAEEIVGMAEAAHRRLVASERAARTITLKVRDADFSTISRSETLSSATTEREELVAAARRLAGIAVSPGVPVRLVGVSYSGLTVAEQATLFRVPETDESERPPASPEPPRSPTPTVTAEGRQWRQGDDVSHPSWGHGWVQGCGHGRVSVRFETSTTGPGRMRTFDSGDRELVAADPLDSLGGSGEPA</sequence>
<keyword evidence="4 15" id="KW-0808">Transferase</keyword>
<comment type="cofactor">
    <cofactor evidence="15">
        <name>Mg(2+)</name>
        <dbReference type="ChEBI" id="CHEBI:18420"/>
    </cofactor>
    <text evidence="15">Binds 2 magnesium ions per subunit.</text>
</comment>
<dbReference type="InterPro" id="IPR022880">
    <property type="entry name" value="DNApol_IV"/>
</dbReference>
<keyword evidence="7 15" id="KW-0479">Metal-binding</keyword>
<evidence type="ECO:0000256" key="6">
    <source>
        <dbReference type="ARBA" id="ARBA00022705"/>
    </source>
</evidence>
<dbReference type="HAMAP" id="MF_01113">
    <property type="entry name" value="DNApol_IV"/>
    <property type="match status" value="1"/>
</dbReference>
<dbReference type="GO" id="GO:0042276">
    <property type="term" value="P:error-prone translesion synthesis"/>
    <property type="evidence" value="ECO:0007669"/>
    <property type="project" value="TreeGrafter"/>
</dbReference>
<evidence type="ECO:0000256" key="7">
    <source>
        <dbReference type="ARBA" id="ARBA00022723"/>
    </source>
</evidence>
<dbReference type="EC" id="2.7.7.7" evidence="15"/>
<dbReference type="InterPro" id="IPR036775">
    <property type="entry name" value="DNA_pol_Y-fam_lit_finger_sf"/>
</dbReference>
<dbReference type="EMBL" id="FOMZ01000002">
    <property type="protein sequence ID" value="SFD70556.1"/>
    <property type="molecule type" value="Genomic_DNA"/>
</dbReference>
<feature type="compositionally biased region" description="Basic and acidic residues" evidence="16">
    <location>
        <begin position="455"/>
        <end position="465"/>
    </location>
</feature>
<feature type="site" description="Substrate discrimination" evidence="15">
    <location>
        <position position="47"/>
    </location>
</feature>
<evidence type="ECO:0000313" key="19">
    <source>
        <dbReference type="Proteomes" id="UP000198716"/>
    </source>
</evidence>
<dbReference type="GO" id="GO:0003684">
    <property type="term" value="F:damaged DNA binding"/>
    <property type="evidence" value="ECO:0007669"/>
    <property type="project" value="InterPro"/>
</dbReference>
<dbReference type="NCBIfam" id="NF002677">
    <property type="entry name" value="PRK02406.1"/>
    <property type="match status" value="1"/>
</dbReference>
<keyword evidence="5 15" id="KW-0548">Nucleotidyltransferase</keyword>
<feature type="compositionally biased region" description="Basic and acidic residues" evidence="16">
    <location>
        <begin position="414"/>
        <end position="423"/>
    </location>
</feature>
<dbReference type="FunFam" id="1.10.150.20:FF:000068">
    <property type="entry name" value="DNA polymerase IV"/>
    <property type="match status" value="1"/>
</dbReference>
<feature type="region of interest" description="Disordered" evidence="16">
    <location>
        <begin position="383"/>
        <end position="480"/>
    </location>
</feature>
<dbReference type="Gene3D" id="3.30.1490.100">
    <property type="entry name" value="DNA polymerase, Y-family, little finger domain"/>
    <property type="match status" value="1"/>
</dbReference>
<dbReference type="Pfam" id="PF11799">
    <property type="entry name" value="IMS_C"/>
    <property type="match status" value="1"/>
</dbReference>
<evidence type="ECO:0000256" key="16">
    <source>
        <dbReference type="SAM" id="MobiDB-lite"/>
    </source>
</evidence>
<comment type="similarity">
    <text evidence="1 15">Belongs to the DNA polymerase type-Y family.</text>
</comment>
<evidence type="ECO:0000256" key="13">
    <source>
        <dbReference type="ARBA" id="ARBA00025589"/>
    </source>
</evidence>
<dbReference type="NCBIfam" id="NF002882">
    <property type="entry name" value="PRK03348.1"/>
    <property type="match status" value="1"/>
</dbReference>
<dbReference type="PANTHER" id="PTHR11076:SF33">
    <property type="entry name" value="DNA POLYMERASE KAPPA"/>
    <property type="match status" value="1"/>
</dbReference>
<comment type="catalytic activity">
    <reaction evidence="14 15">
        <text>DNA(n) + a 2'-deoxyribonucleoside 5'-triphosphate = DNA(n+1) + diphosphate</text>
        <dbReference type="Rhea" id="RHEA:22508"/>
        <dbReference type="Rhea" id="RHEA-COMP:17339"/>
        <dbReference type="Rhea" id="RHEA-COMP:17340"/>
        <dbReference type="ChEBI" id="CHEBI:33019"/>
        <dbReference type="ChEBI" id="CHEBI:61560"/>
        <dbReference type="ChEBI" id="CHEBI:173112"/>
        <dbReference type="EC" id="2.7.7.7"/>
    </reaction>
</comment>
<gene>
    <name evidence="15" type="primary">dinB</name>
    <name evidence="18" type="ORF">SAMN04487819_102216</name>
</gene>
<dbReference type="PROSITE" id="PS50173">
    <property type="entry name" value="UMUC"/>
    <property type="match status" value="1"/>
</dbReference>
<evidence type="ECO:0000256" key="9">
    <source>
        <dbReference type="ARBA" id="ARBA00022842"/>
    </source>
</evidence>
<dbReference type="SUPFAM" id="SSF100879">
    <property type="entry name" value="Lesion bypass DNA polymerase (Y-family), little finger domain"/>
    <property type="match status" value="1"/>
</dbReference>
<dbReference type="InterPro" id="IPR050116">
    <property type="entry name" value="DNA_polymerase-Y"/>
</dbReference>
<keyword evidence="6 15" id="KW-0235">DNA replication</keyword>
<evidence type="ECO:0000256" key="12">
    <source>
        <dbReference type="ARBA" id="ARBA00023204"/>
    </source>
</evidence>
<evidence type="ECO:0000256" key="15">
    <source>
        <dbReference type="HAMAP-Rule" id="MF_01113"/>
    </source>
</evidence>
<keyword evidence="3 15" id="KW-0963">Cytoplasm</keyword>
<feature type="domain" description="UmuC" evidence="17">
    <location>
        <begin position="38"/>
        <end position="219"/>
    </location>
</feature>
<organism evidence="18 19">
    <name type="scientific">Actinopolyspora alba</name>
    <dbReference type="NCBI Taxonomy" id="673379"/>
    <lineage>
        <taxon>Bacteria</taxon>
        <taxon>Bacillati</taxon>
        <taxon>Actinomycetota</taxon>
        <taxon>Actinomycetes</taxon>
        <taxon>Actinopolysporales</taxon>
        <taxon>Actinopolysporaceae</taxon>
        <taxon>Actinopolyspora</taxon>
        <taxon>Actinopolyspora alba group</taxon>
    </lineage>
</organism>
<evidence type="ECO:0000256" key="1">
    <source>
        <dbReference type="ARBA" id="ARBA00010945"/>
    </source>
</evidence>
<keyword evidence="2 15" id="KW-0515">Mutator protein</keyword>
<dbReference type="GO" id="GO:0005829">
    <property type="term" value="C:cytosol"/>
    <property type="evidence" value="ECO:0007669"/>
    <property type="project" value="TreeGrafter"/>
</dbReference>
<dbReference type="Gene3D" id="3.40.1170.60">
    <property type="match status" value="1"/>
</dbReference>
<dbReference type="InterPro" id="IPR017961">
    <property type="entry name" value="DNA_pol_Y-fam_little_finger"/>
</dbReference>
<dbReference type="InterPro" id="IPR043128">
    <property type="entry name" value="Rev_trsase/Diguanyl_cyclase"/>
</dbReference>
<dbReference type="PANTHER" id="PTHR11076">
    <property type="entry name" value="DNA REPAIR POLYMERASE UMUC / TRANSFERASE FAMILY MEMBER"/>
    <property type="match status" value="1"/>
</dbReference>
<dbReference type="GO" id="GO:0000287">
    <property type="term" value="F:magnesium ion binding"/>
    <property type="evidence" value="ECO:0007669"/>
    <property type="project" value="UniProtKB-UniRule"/>
</dbReference>
<dbReference type="FunFam" id="3.30.1490.100:FF:000004">
    <property type="entry name" value="DNA polymerase IV"/>
    <property type="match status" value="1"/>
</dbReference>
<dbReference type="InterPro" id="IPR043502">
    <property type="entry name" value="DNA/RNA_pol_sf"/>
</dbReference>
<dbReference type="Gene3D" id="3.30.70.270">
    <property type="match status" value="1"/>
</dbReference>
<evidence type="ECO:0000259" key="17">
    <source>
        <dbReference type="PROSITE" id="PS50173"/>
    </source>
</evidence>
<accession>A0A1I1UI72</accession>
<reference evidence="19" key="1">
    <citation type="submission" date="2016-10" db="EMBL/GenBank/DDBJ databases">
        <authorList>
            <person name="Varghese N."/>
            <person name="Submissions S."/>
        </authorList>
    </citation>
    <scope>NUCLEOTIDE SEQUENCE [LARGE SCALE GENOMIC DNA]</scope>
    <source>
        <strain evidence="19">DSM 45004</strain>
    </source>
</reference>
<evidence type="ECO:0000256" key="4">
    <source>
        <dbReference type="ARBA" id="ARBA00022679"/>
    </source>
</evidence>
<dbReference type="Gene3D" id="1.10.150.20">
    <property type="entry name" value="5' to 3' exonuclease, C-terminal subdomain"/>
    <property type="match status" value="1"/>
</dbReference>